<dbReference type="OrthoDB" id="60033at2759"/>
<accession>A0A024UHW4</accession>
<evidence type="ECO:0000313" key="7">
    <source>
        <dbReference type="EMBL" id="ETW05800.1"/>
    </source>
</evidence>
<sequence length="533" mass="59130">MQRSDRKELVAMDLPAPKEDAAAAAAAAASLIEKEDKDAVLPAFLSKTYEIFSTPSFASICGWNATGDTIIIHDPDVFVKQVLPRFFKHRNLPSFVRQLNMYGFHKSVLDSNKREFRHKMFLRDKPEMLRLIKRKVNTTPASSMVPSAAAMEMKRDELSHEILNEMRSLKVKNDLMEKRLRDVEIDNAIVRSDNLKLWKQLESAKEKQLVMQEKMKKILWVLFQIYRGKHAQVPTLSTDKSGATILTEELVAGTSRLGSNEFRDALRFLAMDDPPLLQAADGSLPTTSTDKLQLPKGALKKRKFVEVPTMSALPAPGTPVNHLQHNSFAAPASSANAVSNMQDHFFEILETSPPRMQQLQKTIKPKKAKTNMIADNASTGNGALSIFSPLGTFTSSSSSSTVSIPHPMVAAAASPPPPLSLEKSHSFDGTQDHSIMHTDLMDDDLLLHDDSLNFGEVESEVCMHGFETTWADSDVVKNVMRKLEDFETSLLNEYDVTCLDSLLKQINTQPPGHQPTSATTPATQPSTTTTTLM</sequence>
<evidence type="ECO:0000256" key="5">
    <source>
        <dbReference type="SAM" id="MobiDB-lite"/>
    </source>
</evidence>
<comment type="subcellular location">
    <subcellularLocation>
        <location evidence="1">Nucleus</location>
    </subcellularLocation>
</comment>
<evidence type="ECO:0000256" key="2">
    <source>
        <dbReference type="ARBA" id="ARBA00023125"/>
    </source>
</evidence>
<dbReference type="RefSeq" id="XP_008865577.1">
    <property type="nucleotide sequence ID" value="XM_008867355.1"/>
</dbReference>
<protein>
    <recommendedName>
        <fullName evidence="6">HSF-type DNA-binding domain-containing protein</fullName>
    </recommendedName>
</protein>
<dbReference type="InterPro" id="IPR036388">
    <property type="entry name" value="WH-like_DNA-bd_sf"/>
</dbReference>
<dbReference type="VEuPathDB" id="FungiDB:H310_03483"/>
<evidence type="ECO:0000256" key="1">
    <source>
        <dbReference type="ARBA" id="ARBA00004123"/>
    </source>
</evidence>
<dbReference type="FunFam" id="1.10.10.10:FF:000334">
    <property type="entry name" value="Heat shock factor protein 2"/>
    <property type="match status" value="1"/>
</dbReference>
<comment type="similarity">
    <text evidence="4">Belongs to the HSF family.</text>
</comment>
<evidence type="ECO:0000256" key="3">
    <source>
        <dbReference type="ARBA" id="ARBA00023242"/>
    </source>
</evidence>
<feature type="region of interest" description="Disordered" evidence="5">
    <location>
        <begin position="507"/>
        <end position="533"/>
    </location>
</feature>
<proteinExistence type="inferred from homology"/>
<dbReference type="EMBL" id="KI913956">
    <property type="protein sequence ID" value="ETW05800.1"/>
    <property type="molecule type" value="Genomic_DNA"/>
</dbReference>
<feature type="domain" description="HSF-type DNA-binding" evidence="6">
    <location>
        <begin position="40"/>
        <end position="135"/>
    </location>
</feature>
<dbReference type="PANTHER" id="PTHR10015">
    <property type="entry name" value="HEAT SHOCK TRANSCRIPTION FACTOR"/>
    <property type="match status" value="1"/>
</dbReference>
<dbReference type="GeneID" id="20080533"/>
<dbReference type="SMART" id="SM00415">
    <property type="entry name" value="HSF"/>
    <property type="match status" value="1"/>
</dbReference>
<gene>
    <name evidence="7" type="ORF">H310_03483</name>
</gene>
<dbReference type="eggNOG" id="KOG0627">
    <property type="taxonomic scope" value="Eukaryota"/>
</dbReference>
<feature type="compositionally biased region" description="Low complexity" evidence="5">
    <location>
        <begin position="514"/>
        <end position="533"/>
    </location>
</feature>
<evidence type="ECO:0000259" key="6">
    <source>
        <dbReference type="SMART" id="SM00415"/>
    </source>
</evidence>
<name>A0A024UHW4_9STRA</name>
<dbReference type="SUPFAM" id="SSF46785">
    <property type="entry name" value="Winged helix' DNA-binding domain"/>
    <property type="match status" value="1"/>
</dbReference>
<evidence type="ECO:0000256" key="4">
    <source>
        <dbReference type="RuleBase" id="RU004020"/>
    </source>
</evidence>
<dbReference type="Pfam" id="PF00447">
    <property type="entry name" value="HSF_DNA-bind"/>
    <property type="match status" value="1"/>
</dbReference>
<dbReference type="PRINTS" id="PR00056">
    <property type="entry name" value="HSFDOMAIN"/>
</dbReference>
<dbReference type="GO" id="GO:0003700">
    <property type="term" value="F:DNA-binding transcription factor activity"/>
    <property type="evidence" value="ECO:0007669"/>
    <property type="project" value="InterPro"/>
</dbReference>
<keyword evidence="2" id="KW-0238">DNA-binding</keyword>
<dbReference type="InterPro" id="IPR000232">
    <property type="entry name" value="HSF_DNA-bd"/>
</dbReference>
<dbReference type="Gene3D" id="1.10.10.10">
    <property type="entry name" value="Winged helix-like DNA-binding domain superfamily/Winged helix DNA-binding domain"/>
    <property type="match status" value="1"/>
</dbReference>
<dbReference type="GO" id="GO:0005634">
    <property type="term" value="C:nucleus"/>
    <property type="evidence" value="ECO:0007669"/>
    <property type="project" value="UniProtKB-SubCell"/>
</dbReference>
<organism evidence="7">
    <name type="scientific">Aphanomyces invadans</name>
    <dbReference type="NCBI Taxonomy" id="157072"/>
    <lineage>
        <taxon>Eukaryota</taxon>
        <taxon>Sar</taxon>
        <taxon>Stramenopiles</taxon>
        <taxon>Oomycota</taxon>
        <taxon>Saprolegniomycetes</taxon>
        <taxon>Saprolegniales</taxon>
        <taxon>Verrucalvaceae</taxon>
        <taxon>Aphanomyces</taxon>
    </lineage>
</organism>
<keyword evidence="3" id="KW-0539">Nucleus</keyword>
<reference evidence="7" key="1">
    <citation type="submission" date="2013-12" db="EMBL/GenBank/DDBJ databases">
        <title>The Genome Sequence of Aphanomyces invadans NJM9701.</title>
        <authorList>
            <consortium name="The Broad Institute Genomics Platform"/>
            <person name="Russ C."/>
            <person name="Tyler B."/>
            <person name="van West P."/>
            <person name="Dieguez-Uribeondo J."/>
            <person name="Young S.K."/>
            <person name="Zeng Q."/>
            <person name="Gargeya S."/>
            <person name="Fitzgerald M."/>
            <person name="Abouelleil A."/>
            <person name="Alvarado L."/>
            <person name="Chapman S.B."/>
            <person name="Gainer-Dewar J."/>
            <person name="Goldberg J."/>
            <person name="Griggs A."/>
            <person name="Gujja S."/>
            <person name="Hansen M."/>
            <person name="Howarth C."/>
            <person name="Imamovic A."/>
            <person name="Ireland A."/>
            <person name="Larimer J."/>
            <person name="McCowan C."/>
            <person name="Murphy C."/>
            <person name="Pearson M."/>
            <person name="Poon T.W."/>
            <person name="Priest M."/>
            <person name="Roberts A."/>
            <person name="Saif S."/>
            <person name="Shea T."/>
            <person name="Sykes S."/>
            <person name="Wortman J."/>
            <person name="Nusbaum C."/>
            <person name="Birren B."/>
        </authorList>
    </citation>
    <scope>NUCLEOTIDE SEQUENCE [LARGE SCALE GENOMIC DNA]</scope>
    <source>
        <strain evidence="7">NJM9701</strain>
    </source>
</reference>
<dbReference type="GO" id="GO:0043565">
    <property type="term" value="F:sequence-specific DNA binding"/>
    <property type="evidence" value="ECO:0007669"/>
    <property type="project" value="InterPro"/>
</dbReference>
<dbReference type="AlphaFoldDB" id="A0A024UHW4"/>
<dbReference type="InterPro" id="IPR036390">
    <property type="entry name" value="WH_DNA-bd_sf"/>
</dbReference>
<dbReference type="STRING" id="157072.A0A024UHW4"/>
<dbReference type="PANTHER" id="PTHR10015:SF206">
    <property type="entry name" value="HSF-TYPE DNA-BINDING DOMAIN-CONTAINING PROTEIN"/>
    <property type="match status" value="1"/>
</dbReference>